<keyword evidence="4" id="KW-0808">Transferase</keyword>
<dbReference type="InterPro" id="IPR058245">
    <property type="entry name" value="NreC/VraR/RcsB-like_REC"/>
</dbReference>
<dbReference type="GO" id="GO:0003677">
    <property type="term" value="F:DNA binding"/>
    <property type="evidence" value="ECO:0007669"/>
    <property type="project" value="UniProtKB-KW"/>
</dbReference>
<gene>
    <name evidence="12" type="ORF">FXN65_13895</name>
</gene>
<dbReference type="InterPro" id="IPR003661">
    <property type="entry name" value="HisK_dim/P_dom"/>
</dbReference>
<dbReference type="PROSITE" id="PS00622">
    <property type="entry name" value="HTH_LUXR_1"/>
    <property type="match status" value="1"/>
</dbReference>
<name>A0A5J6QL12_9GAMM</name>
<evidence type="ECO:0000256" key="1">
    <source>
        <dbReference type="ARBA" id="ARBA00000085"/>
    </source>
</evidence>
<dbReference type="SUPFAM" id="SSF55874">
    <property type="entry name" value="ATPase domain of HSP90 chaperone/DNA topoisomerase II/histidine kinase"/>
    <property type="match status" value="1"/>
</dbReference>
<dbReference type="SMART" id="SM00388">
    <property type="entry name" value="HisKA"/>
    <property type="match status" value="1"/>
</dbReference>
<keyword evidence="5" id="KW-0418">Kinase</keyword>
<dbReference type="CDD" id="cd00130">
    <property type="entry name" value="PAS"/>
    <property type="match status" value="1"/>
</dbReference>
<dbReference type="GO" id="GO:0005886">
    <property type="term" value="C:plasma membrane"/>
    <property type="evidence" value="ECO:0007669"/>
    <property type="project" value="TreeGrafter"/>
</dbReference>
<accession>A0A5J6QL12</accession>
<dbReference type="EMBL" id="CP043311">
    <property type="protein sequence ID" value="QEY63103.1"/>
    <property type="molecule type" value="Genomic_DNA"/>
</dbReference>
<dbReference type="PROSITE" id="PS50109">
    <property type="entry name" value="HIS_KIN"/>
    <property type="match status" value="1"/>
</dbReference>
<proteinExistence type="predicted"/>
<evidence type="ECO:0000259" key="9">
    <source>
        <dbReference type="PROSITE" id="PS50109"/>
    </source>
</evidence>
<dbReference type="PRINTS" id="PR00344">
    <property type="entry name" value="BCTRLSENSOR"/>
</dbReference>
<dbReference type="Gene3D" id="3.30.565.10">
    <property type="entry name" value="Histidine kinase-like ATPase, C-terminal domain"/>
    <property type="match status" value="1"/>
</dbReference>
<keyword evidence="3" id="KW-0597">Phosphoprotein</keyword>
<dbReference type="SMART" id="SM00387">
    <property type="entry name" value="HATPase_c"/>
    <property type="match status" value="1"/>
</dbReference>
<evidence type="ECO:0000313" key="12">
    <source>
        <dbReference type="EMBL" id="QEY63103.1"/>
    </source>
</evidence>
<dbReference type="AlphaFoldDB" id="A0A5J6QL12"/>
<dbReference type="Gene3D" id="3.30.450.20">
    <property type="entry name" value="PAS domain"/>
    <property type="match status" value="1"/>
</dbReference>
<dbReference type="NCBIfam" id="TIGR00229">
    <property type="entry name" value="sensory_box"/>
    <property type="match status" value="1"/>
</dbReference>
<dbReference type="GO" id="GO:0006355">
    <property type="term" value="P:regulation of DNA-templated transcription"/>
    <property type="evidence" value="ECO:0007669"/>
    <property type="project" value="InterPro"/>
</dbReference>
<dbReference type="PANTHER" id="PTHR43047:SF72">
    <property type="entry name" value="OSMOSENSING HISTIDINE PROTEIN KINASE SLN1"/>
    <property type="match status" value="1"/>
</dbReference>
<dbReference type="InterPro" id="IPR004358">
    <property type="entry name" value="Sig_transdc_His_kin-like_C"/>
</dbReference>
<dbReference type="SUPFAM" id="SSF46894">
    <property type="entry name" value="C-terminal effector domain of the bipartite response regulators"/>
    <property type="match status" value="1"/>
</dbReference>
<evidence type="ECO:0000313" key="13">
    <source>
        <dbReference type="Proteomes" id="UP000327179"/>
    </source>
</evidence>
<dbReference type="InterPro" id="IPR013656">
    <property type="entry name" value="PAS_4"/>
</dbReference>
<evidence type="ECO:0000256" key="7">
    <source>
        <dbReference type="PROSITE-ProRule" id="PRU00169"/>
    </source>
</evidence>
<dbReference type="InterPro" id="IPR003594">
    <property type="entry name" value="HATPase_dom"/>
</dbReference>
<dbReference type="Pfam" id="PF08448">
    <property type="entry name" value="PAS_4"/>
    <property type="match status" value="1"/>
</dbReference>
<feature type="domain" description="PAS" evidence="11">
    <location>
        <begin position="230"/>
        <end position="303"/>
    </location>
</feature>
<dbReference type="InterPro" id="IPR016032">
    <property type="entry name" value="Sig_transdc_resp-reg_C-effctor"/>
</dbReference>
<dbReference type="PROSITE" id="PS50110">
    <property type="entry name" value="RESPONSE_REGULATORY"/>
    <property type="match status" value="1"/>
</dbReference>
<evidence type="ECO:0000256" key="6">
    <source>
        <dbReference type="ARBA" id="ARBA00023125"/>
    </source>
</evidence>
<dbReference type="RefSeq" id="WP_151133755.1">
    <property type="nucleotide sequence ID" value="NZ_CP043311.1"/>
</dbReference>
<dbReference type="Proteomes" id="UP000327179">
    <property type="component" value="Chromosome"/>
</dbReference>
<dbReference type="InterPro" id="IPR000014">
    <property type="entry name" value="PAS"/>
</dbReference>
<dbReference type="GO" id="GO:0009927">
    <property type="term" value="F:histidine phosphotransfer kinase activity"/>
    <property type="evidence" value="ECO:0007669"/>
    <property type="project" value="TreeGrafter"/>
</dbReference>
<dbReference type="InterPro" id="IPR005467">
    <property type="entry name" value="His_kinase_dom"/>
</dbReference>
<dbReference type="PANTHER" id="PTHR43047">
    <property type="entry name" value="TWO-COMPONENT HISTIDINE PROTEIN KINASE"/>
    <property type="match status" value="1"/>
</dbReference>
<dbReference type="SUPFAM" id="SSF55785">
    <property type="entry name" value="PYP-like sensor domain (PAS domain)"/>
    <property type="match status" value="1"/>
</dbReference>
<dbReference type="SMART" id="SM00421">
    <property type="entry name" value="HTH_LUXR"/>
    <property type="match status" value="1"/>
</dbReference>
<feature type="domain" description="Response regulatory" evidence="10">
    <location>
        <begin position="3"/>
        <end position="118"/>
    </location>
</feature>
<dbReference type="Pfam" id="PF02518">
    <property type="entry name" value="HATPase_c"/>
    <property type="match status" value="1"/>
</dbReference>
<dbReference type="EC" id="2.7.13.3" evidence="2"/>
<keyword evidence="13" id="KW-1185">Reference proteome</keyword>
<feature type="domain" description="Histidine kinase" evidence="9">
    <location>
        <begin position="374"/>
        <end position="595"/>
    </location>
</feature>
<dbReference type="InterPro" id="IPR035965">
    <property type="entry name" value="PAS-like_dom_sf"/>
</dbReference>
<dbReference type="PRINTS" id="PR00038">
    <property type="entry name" value="HTHLUXR"/>
</dbReference>
<protein>
    <recommendedName>
        <fullName evidence="2">histidine kinase</fullName>
        <ecNumber evidence="2">2.7.13.3</ecNumber>
    </recommendedName>
</protein>
<dbReference type="CDD" id="cd06170">
    <property type="entry name" value="LuxR_C_like"/>
    <property type="match status" value="1"/>
</dbReference>
<dbReference type="InterPro" id="IPR036097">
    <property type="entry name" value="HisK_dim/P_sf"/>
</dbReference>
<dbReference type="InterPro" id="IPR001789">
    <property type="entry name" value="Sig_transdc_resp-reg_receiver"/>
</dbReference>
<evidence type="ECO:0000259" key="11">
    <source>
        <dbReference type="PROSITE" id="PS50112"/>
    </source>
</evidence>
<evidence type="ECO:0000256" key="3">
    <source>
        <dbReference type="ARBA" id="ARBA00022553"/>
    </source>
</evidence>
<reference evidence="12 13" key="1">
    <citation type="submission" date="2019-08" db="EMBL/GenBank/DDBJ databases">
        <title>Whole-genome Sequencing of e-waste polymer degrading bacterium Pseudomonas sp. strain PE08.</title>
        <authorList>
            <person name="Kirdat K."/>
            <person name="Debbarma P."/>
            <person name="Narawade N."/>
            <person name="Suyal D."/>
            <person name="Thorat V."/>
            <person name="Shouche Y."/>
            <person name="Goel R."/>
            <person name="Yadav A."/>
        </authorList>
    </citation>
    <scope>NUCLEOTIDE SEQUENCE [LARGE SCALE GENOMIC DNA]</scope>
    <source>
        <strain evidence="12 13">PE08</strain>
    </source>
</reference>
<dbReference type="Gene3D" id="1.10.287.130">
    <property type="match status" value="1"/>
</dbReference>
<evidence type="ECO:0000259" key="10">
    <source>
        <dbReference type="PROSITE" id="PS50110"/>
    </source>
</evidence>
<dbReference type="PROSITE" id="PS50043">
    <property type="entry name" value="HTH_LUXR_2"/>
    <property type="match status" value="1"/>
</dbReference>
<dbReference type="InterPro" id="IPR011006">
    <property type="entry name" value="CheY-like_superfamily"/>
</dbReference>
<evidence type="ECO:0000256" key="5">
    <source>
        <dbReference type="ARBA" id="ARBA00022777"/>
    </source>
</evidence>
<evidence type="ECO:0000256" key="2">
    <source>
        <dbReference type="ARBA" id="ARBA00012438"/>
    </source>
</evidence>
<dbReference type="InterPro" id="IPR000792">
    <property type="entry name" value="Tscrpt_reg_LuxR_C"/>
</dbReference>
<dbReference type="GO" id="GO:0000155">
    <property type="term" value="F:phosphorelay sensor kinase activity"/>
    <property type="evidence" value="ECO:0007669"/>
    <property type="project" value="InterPro"/>
</dbReference>
<dbReference type="SUPFAM" id="SSF52172">
    <property type="entry name" value="CheY-like"/>
    <property type="match status" value="1"/>
</dbReference>
<dbReference type="Pfam" id="PF00196">
    <property type="entry name" value="GerE"/>
    <property type="match status" value="1"/>
</dbReference>
<dbReference type="InterPro" id="IPR036890">
    <property type="entry name" value="HATPase_C_sf"/>
</dbReference>
<organism evidence="12 13">
    <name type="scientific">Metapseudomonas lalkuanensis</name>
    <dbReference type="NCBI Taxonomy" id="2604832"/>
    <lineage>
        <taxon>Bacteria</taxon>
        <taxon>Pseudomonadati</taxon>
        <taxon>Pseudomonadota</taxon>
        <taxon>Gammaproteobacteria</taxon>
        <taxon>Pseudomonadales</taxon>
        <taxon>Pseudomonadaceae</taxon>
        <taxon>Metapseudomonas</taxon>
    </lineage>
</organism>
<dbReference type="Pfam" id="PF00072">
    <property type="entry name" value="Response_reg"/>
    <property type="match status" value="1"/>
</dbReference>
<feature type="domain" description="HTH luxR-type" evidence="8">
    <location>
        <begin position="141"/>
        <end position="206"/>
    </location>
</feature>
<keyword evidence="6" id="KW-0238">DNA-binding</keyword>
<dbReference type="KEGG" id="plal:FXN65_13895"/>
<comment type="caution">
    <text evidence="7">Lacks conserved residue(s) required for the propagation of feature annotation.</text>
</comment>
<dbReference type="Gene3D" id="3.40.50.2300">
    <property type="match status" value="1"/>
</dbReference>
<sequence length="597" mass="66288">MSTVMIVDEHPIARHALRLLLESEGHIIVAEASNGTETLEIARRLRPNLLLLELSIPGLGGLEVIQRLTRQAPEVRVLVVTEQSTEYFAARSHEAGAFGFISKQTDLQQVGMAVKALLNGHTYFPRDTVLAVSHVQATKIEDNPLKALSARELTVLQMLAKGMTNNVIGERLLLSEKTISTYKTRVMHKLRAGSMLELFDIARRYGLVETTAFSDEAPRSPLLDEARQRELDLMHEMIDALPHALCVRDVEGRLITCNNRYLEQHGLKLEDVVGRRMYETQEWPEEHARFIHERLVAETLKGQPYSADVVLKIQGKNRVLRHWGKPYRDSAGNLLGLICGNVDITDRDDVLLDLRDSSARLEAIMQAKERFMEWVTDEMAAPLNNIAAMLDLASGALEPAKQAEAIAIAHSATQVMQELLGDFRSYLRLEAGKHVLRPEPLDITELTRKIVDEFQASAQARGLSLQLDMAGSLQTSVWLDPHAFTRITQALLSNALRFTDRGGVSVELRCIGLGQGLIKVALMVRDTGIGVPEEDQGRMFEAFSQRLDDLGIRRGGSGIGLAICKRLVERMNGNIELISSPGEGTCVSTNLMLPAVK</sequence>
<evidence type="ECO:0000256" key="4">
    <source>
        <dbReference type="ARBA" id="ARBA00022679"/>
    </source>
</evidence>
<dbReference type="CDD" id="cd17535">
    <property type="entry name" value="REC_NarL-like"/>
    <property type="match status" value="1"/>
</dbReference>
<comment type="catalytic activity">
    <reaction evidence="1">
        <text>ATP + protein L-histidine = ADP + protein N-phospho-L-histidine.</text>
        <dbReference type="EC" id="2.7.13.3"/>
    </reaction>
</comment>
<dbReference type="SMART" id="SM00448">
    <property type="entry name" value="REC"/>
    <property type="match status" value="1"/>
</dbReference>
<evidence type="ECO:0000259" key="8">
    <source>
        <dbReference type="PROSITE" id="PS50043"/>
    </source>
</evidence>
<dbReference type="PROSITE" id="PS50112">
    <property type="entry name" value="PAS"/>
    <property type="match status" value="1"/>
</dbReference>
<dbReference type="SUPFAM" id="SSF47384">
    <property type="entry name" value="Homodimeric domain of signal transducing histidine kinase"/>
    <property type="match status" value="1"/>
</dbReference>